<dbReference type="KEGG" id="scn:Solca_2368"/>
<dbReference type="GO" id="GO:0030001">
    <property type="term" value="P:metal ion transport"/>
    <property type="evidence" value="ECO:0007669"/>
    <property type="project" value="TreeGrafter"/>
</dbReference>
<dbReference type="OrthoDB" id="9765926at2"/>
<evidence type="ECO:0000313" key="8">
    <source>
        <dbReference type="Proteomes" id="UP000007590"/>
    </source>
</evidence>
<evidence type="ECO:0000256" key="4">
    <source>
        <dbReference type="ARBA" id="ARBA00023065"/>
    </source>
</evidence>
<dbReference type="SUPFAM" id="SSF141072">
    <property type="entry name" value="CalX-like"/>
    <property type="match status" value="7"/>
</dbReference>
<dbReference type="eggNOG" id="COG2373">
    <property type="taxonomic scope" value="Bacteria"/>
</dbReference>
<feature type="domain" description="Calx-beta" evidence="6">
    <location>
        <begin position="167"/>
        <end position="268"/>
    </location>
</feature>
<evidence type="ECO:0000256" key="5">
    <source>
        <dbReference type="SAM" id="Phobius"/>
    </source>
</evidence>
<organism evidence="7 8">
    <name type="scientific">Solitalea canadensis (strain ATCC 29591 / DSM 3403 / JCM 21819 / LMG 8368 / NBRC 15130 / NCIMB 12057 / USAM 9D)</name>
    <name type="common">Flexibacter canadensis</name>
    <dbReference type="NCBI Taxonomy" id="929556"/>
    <lineage>
        <taxon>Bacteria</taxon>
        <taxon>Pseudomonadati</taxon>
        <taxon>Bacteroidota</taxon>
        <taxon>Sphingobacteriia</taxon>
        <taxon>Sphingobacteriales</taxon>
        <taxon>Sphingobacteriaceae</taxon>
        <taxon>Solitalea</taxon>
    </lineage>
</organism>
<keyword evidence="8" id="KW-1185">Reference proteome</keyword>
<dbReference type="Pfam" id="PF13585">
    <property type="entry name" value="CHU_C"/>
    <property type="match status" value="1"/>
</dbReference>
<keyword evidence="1" id="KW-0732">Signal</keyword>
<keyword evidence="4" id="KW-0406">Ion transport</keyword>
<dbReference type="Pfam" id="PF03160">
    <property type="entry name" value="Calx-beta"/>
    <property type="match status" value="7"/>
</dbReference>
<name>H8KUI5_SOLCM</name>
<evidence type="ECO:0000256" key="1">
    <source>
        <dbReference type="ARBA" id="ARBA00022729"/>
    </source>
</evidence>
<keyword evidence="4" id="KW-0813">Transport</keyword>
<feature type="domain" description="Calx-beta" evidence="6">
    <location>
        <begin position="280"/>
        <end position="380"/>
    </location>
</feature>
<dbReference type="PANTHER" id="PTHR11878">
    <property type="entry name" value="SODIUM/CALCIUM EXCHANGER"/>
    <property type="match status" value="1"/>
</dbReference>
<protein>
    <submittedName>
        <fullName evidence="7">Calx-beta domain-containing protein</fullName>
    </submittedName>
</protein>
<dbReference type="EMBL" id="CP003349">
    <property type="protein sequence ID" value="AFD07409.1"/>
    <property type="molecule type" value="Genomic_DNA"/>
</dbReference>
<keyword evidence="2" id="KW-0677">Repeat</keyword>
<sequence length="980" mass="108784">MFMIDTSVGLTICKCFRLNILIKIMGCIISLIIQTCIISFLSAKEIIPPRKVALACVSIHDTSVIEGNTGKKTIYFKVTLDVPSADSNRIVYWFEKSTNDVNGAVRPSDYTATLPYDNIAGSVTFQPGETVKYIPVSIVGDPEFEPDQSFNCVISPGQGVIVCKKRGTCTIINDDAPPKLNILDTTVVEGNQGDVKMYFLVKLKGHCTDYPIKFHCATSPGTAISNDDYDAINGTLTLPANKTYKWIVVNVNSDTVKESHEDFFVTISAADHATIGRNTARGVIQDDDNTDSNVRFYVNNIVKEENSGTARFTVGIYSQSSLTVSVDYSTADSSAKAGSDYYNVAGTLAFVPGETIKYIDVPIINDTIFETKELFSLKLTNPVNATIADYSGLCEIPENDPENKPPKLKFFPSAVQFDENKGPYWLNVEMDHRTNRTVTVDFTTENGTAIAGDDYTATSGTLVFKPYEWRKTIIVTMIDDNIEENEEVFSINFSNITNATFDLNEFQPYPYTGGFFSDSVPNVQAVYIIKDNDHLPFPTPKIISKNYSLSEEYGGSFQLTMDAPSTEIVQFDYKLEAGTATEGVDFESSSGTVYFNRGAMTSNAMLQVKVIDDNVVEPPETIIVKLSNPVNATLSDTVFTYTIVDNDGPKPRLYFEVVESEESQKKIVYVRLVGKATSPISVNYSTVNNTAIAGTDYIATSGTIQFESGSSDFFVKSFEIPLINDDVIENRESFFIQFSNPVNVALPLTQLEYYIIDDDPEMGFVINDTTINEGDINGRYIQVNAMLKNPARTPFRFNFKTANGTATRDNDYYETLGLTIMFEYGNSNRLLLIPIKGDTIPEEVETFTIKYWLEDEQEYQARIATITIIDDDSPTITASTDPAPAPISVEAPKKTTNVFTPNGDGINDLFYLEGIENIPNEITVVSKNGRQIYRQTNYKNDWDGAGAPDGTYFYFLKIQGDDGKMQLKKGFITVLRQQSK</sequence>
<dbReference type="InterPro" id="IPR051171">
    <property type="entry name" value="CaCA"/>
</dbReference>
<dbReference type="InterPro" id="IPR003644">
    <property type="entry name" value="Calx_beta"/>
</dbReference>
<keyword evidence="5" id="KW-0812">Transmembrane</keyword>
<reference evidence="7" key="1">
    <citation type="submission" date="2012-02" db="EMBL/GenBank/DDBJ databases">
        <title>The complete genome of Solitalea canadensis DSM 3403.</title>
        <authorList>
            <consortium name="US DOE Joint Genome Institute (JGI-PGF)"/>
            <person name="Lucas S."/>
            <person name="Copeland A."/>
            <person name="Lapidus A."/>
            <person name="Glavina del Rio T."/>
            <person name="Dalin E."/>
            <person name="Tice H."/>
            <person name="Bruce D."/>
            <person name="Goodwin L."/>
            <person name="Pitluck S."/>
            <person name="Peters L."/>
            <person name="Ovchinnikova G."/>
            <person name="Lu M."/>
            <person name="Kyrpides N."/>
            <person name="Mavromatis K."/>
            <person name="Ivanova N."/>
            <person name="Brettin T."/>
            <person name="Detter J.C."/>
            <person name="Han C."/>
            <person name="Larimer F."/>
            <person name="Land M."/>
            <person name="Hauser L."/>
            <person name="Markowitz V."/>
            <person name="Cheng J.-F."/>
            <person name="Hugenholtz P."/>
            <person name="Woyke T."/>
            <person name="Wu D."/>
            <person name="Spring S."/>
            <person name="Schroeder M."/>
            <person name="Kopitz M."/>
            <person name="Brambilla E."/>
            <person name="Klenk H.-P."/>
            <person name="Eisen J.A."/>
        </authorList>
    </citation>
    <scope>NUCLEOTIDE SEQUENCE</scope>
    <source>
        <strain evidence="7">DSM 3403</strain>
    </source>
</reference>
<evidence type="ECO:0000256" key="2">
    <source>
        <dbReference type="ARBA" id="ARBA00022737"/>
    </source>
</evidence>
<feature type="domain" description="Calx-beta" evidence="6">
    <location>
        <begin position="525"/>
        <end position="627"/>
    </location>
</feature>
<proteinExistence type="predicted"/>
<evidence type="ECO:0000256" key="3">
    <source>
        <dbReference type="ARBA" id="ARBA00022837"/>
    </source>
</evidence>
<evidence type="ECO:0000313" key="7">
    <source>
        <dbReference type="EMBL" id="AFD07409.1"/>
    </source>
</evidence>
<dbReference type="PANTHER" id="PTHR11878:SF65">
    <property type="entry name" value="NA_CA-EXCHANGE PROTEIN, ISOFORM G"/>
    <property type="match status" value="1"/>
</dbReference>
<dbReference type="GO" id="GO:0016020">
    <property type="term" value="C:membrane"/>
    <property type="evidence" value="ECO:0007669"/>
    <property type="project" value="InterPro"/>
</dbReference>
<keyword evidence="5" id="KW-0472">Membrane</keyword>
<evidence type="ECO:0000259" key="6">
    <source>
        <dbReference type="SMART" id="SM00237"/>
    </source>
</evidence>
<keyword evidence="3" id="KW-0106">Calcium</keyword>
<dbReference type="eggNOG" id="COG1361">
    <property type="taxonomic scope" value="Bacteria"/>
</dbReference>
<keyword evidence="5" id="KW-1133">Transmembrane helix</keyword>
<feature type="transmembrane region" description="Helical" evidence="5">
    <location>
        <begin position="20"/>
        <end position="41"/>
    </location>
</feature>
<feature type="domain" description="Calx-beta" evidence="6">
    <location>
        <begin position="43"/>
        <end position="155"/>
    </location>
</feature>
<dbReference type="InterPro" id="IPR038081">
    <property type="entry name" value="CalX-like_sf"/>
</dbReference>
<dbReference type="Proteomes" id="UP000007590">
    <property type="component" value="Chromosome"/>
</dbReference>
<accession>H8KUI5</accession>
<feature type="domain" description="Calx-beta" evidence="6">
    <location>
        <begin position="395"/>
        <end position="494"/>
    </location>
</feature>
<dbReference type="HOGENOM" id="CLU_303023_0_0_10"/>
<gene>
    <name evidence="7" type="ordered locus">Solca_2368</name>
</gene>
<feature type="domain" description="Calx-beta" evidence="6">
    <location>
        <begin position="639"/>
        <end position="739"/>
    </location>
</feature>
<dbReference type="STRING" id="929556.Solca_2368"/>
<dbReference type="SMART" id="SM00237">
    <property type="entry name" value="Calx_beta"/>
    <property type="match status" value="6"/>
</dbReference>
<dbReference type="GO" id="GO:0007154">
    <property type="term" value="P:cell communication"/>
    <property type="evidence" value="ECO:0007669"/>
    <property type="project" value="InterPro"/>
</dbReference>
<dbReference type="AlphaFoldDB" id="H8KUI5"/>
<dbReference type="Gene3D" id="2.60.40.2030">
    <property type="match status" value="7"/>
</dbReference>